<dbReference type="EMBL" id="VIFX01000049">
    <property type="protein sequence ID" value="TQR83224.1"/>
    <property type="molecule type" value="Genomic_DNA"/>
</dbReference>
<feature type="compositionally biased region" description="Gly residues" evidence="1">
    <location>
        <begin position="94"/>
        <end position="120"/>
    </location>
</feature>
<evidence type="ECO:0000256" key="2">
    <source>
        <dbReference type="SAM" id="Phobius"/>
    </source>
</evidence>
<comment type="caution">
    <text evidence="3">The sequence shown here is derived from an EMBL/GenBank/DDBJ whole genome shotgun (WGS) entry which is preliminary data.</text>
</comment>
<proteinExistence type="predicted"/>
<reference evidence="3 4" key="1">
    <citation type="submission" date="2018-10" db="EMBL/GenBank/DDBJ databases">
        <title>Draft genome of Mycobacterium hodleri strain B.</title>
        <authorList>
            <person name="Amande T.J."/>
            <person name="Mcgenity T.J."/>
        </authorList>
    </citation>
    <scope>NUCLEOTIDE SEQUENCE [LARGE SCALE GENOMIC DNA]</scope>
    <source>
        <strain evidence="3 4">B</strain>
    </source>
</reference>
<dbReference type="Proteomes" id="UP000315759">
    <property type="component" value="Unassembled WGS sequence"/>
</dbReference>
<keyword evidence="2" id="KW-0472">Membrane</keyword>
<dbReference type="RefSeq" id="WP_142555266.1">
    <property type="nucleotide sequence ID" value="NZ_VIFX01000049.1"/>
</dbReference>
<keyword evidence="4" id="KW-1185">Reference proteome</keyword>
<organism evidence="3 4">
    <name type="scientific">Mycolicibacterium hodleri</name>
    <dbReference type="NCBI Taxonomy" id="49897"/>
    <lineage>
        <taxon>Bacteria</taxon>
        <taxon>Bacillati</taxon>
        <taxon>Actinomycetota</taxon>
        <taxon>Actinomycetes</taxon>
        <taxon>Mycobacteriales</taxon>
        <taxon>Mycobacteriaceae</taxon>
        <taxon>Mycolicibacterium</taxon>
    </lineage>
</organism>
<gene>
    <name evidence="3" type="ORF">D8S82_28230</name>
</gene>
<keyword evidence="2" id="KW-1133">Transmembrane helix</keyword>
<feature type="compositionally biased region" description="Pro residues" evidence="1">
    <location>
        <begin position="121"/>
        <end position="130"/>
    </location>
</feature>
<evidence type="ECO:0000313" key="4">
    <source>
        <dbReference type="Proteomes" id="UP000315759"/>
    </source>
</evidence>
<protein>
    <recommendedName>
        <fullName evidence="5">Proline rich protein</fullName>
    </recommendedName>
</protein>
<dbReference type="AlphaFoldDB" id="A0A544VTA6"/>
<feature type="region of interest" description="Disordered" evidence="1">
    <location>
        <begin position="1"/>
        <end position="33"/>
    </location>
</feature>
<feature type="transmembrane region" description="Helical" evidence="2">
    <location>
        <begin position="41"/>
        <end position="65"/>
    </location>
</feature>
<name>A0A544VTA6_9MYCO</name>
<feature type="region of interest" description="Disordered" evidence="1">
    <location>
        <begin position="68"/>
        <end position="130"/>
    </location>
</feature>
<feature type="compositionally biased region" description="Polar residues" evidence="1">
    <location>
        <begin position="1"/>
        <end position="10"/>
    </location>
</feature>
<sequence>MSETASSPESATGPIETPATTAPASTAPVVVRDRGGRLNVVAAWVGIVAGSVFVVAVIFFSGFVLGASVTGGDHHGGHQHGHGQGQMERDGGGPRHGWPGGPGGPGFPGGPGWDGPGQGPGSPPPTPPGR</sequence>
<evidence type="ECO:0000256" key="1">
    <source>
        <dbReference type="SAM" id="MobiDB-lite"/>
    </source>
</evidence>
<evidence type="ECO:0008006" key="5">
    <source>
        <dbReference type="Google" id="ProtNLM"/>
    </source>
</evidence>
<keyword evidence="2" id="KW-0812">Transmembrane</keyword>
<feature type="compositionally biased region" description="Low complexity" evidence="1">
    <location>
        <begin position="11"/>
        <end position="28"/>
    </location>
</feature>
<evidence type="ECO:0000313" key="3">
    <source>
        <dbReference type="EMBL" id="TQR83224.1"/>
    </source>
</evidence>
<accession>A0A544VTA6</accession>